<sequence>MTFENPKIYFIEVFIRTLQLDLFNKVNWGFGTRCKLLLR</sequence>
<accession>M6W7U9</accession>
<dbReference type="AlphaFoldDB" id="M6W7U9"/>
<protein>
    <submittedName>
        <fullName evidence="1">Uncharacterized protein</fullName>
    </submittedName>
</protein>
<name>M6W7U9_LEPBO</name>
<dbReference type="STRING" id="1192866.LEP1GSC133_1490"/>
<comment type="caution">
    <text evidence="1">The sequence shown here is derived from an EMBL/GenBank/DDBJ whole genome shotgun (WGS) entry which is preliminary data.</text>
</comment>
<reference evidence="1 2" key="1">
    <citation type="submission" date="2013-01" db="EMBL/GenBank/DDBJ databases">
        <authorList>
            <person name="Harkins D.M."/>
            <person name="Durkin A.S."/>
            <person name="Brinkac L.M."/>
            <person name="Haft D.H."/>
            <person name="Selengut J.D."/>
            <person name="Sanka R."/>
            <person name="DePew J."/>
            <person name="Purushe J."/>
            <person name="Picardeau M."/>
            <person name="Werts C."/>
            <person name="Goarant C."/>
            <person name="Vinetz J.M."/>
            <person name="Sutton G.G."/>
            <person name="Nierman W.C."/>
            <person name="Fouts D.E."/>
        </authorList>
    </citation>
    <scope>NUCLEOTIDE SEQUENCE [LARGE SCALE GENOMIC DNA]</scope>
    <source>
        <strain evidence="1 2">200901868</strain>
    </source>
</reference>
<evidence type="ECO:0000313" key="2">
    <source>
        <dbReference type="Proteomes" id="UP000012159"/>
    </source>
</evidence>
<gene>
    <name evidence="1" type="ORF">LEP1GSC133_1490</name>
</gene>
<proteinExistence type="predicted"/>
<evidence type="ECO:0000313" key="1">
    <source>
        <dbReference type="EMBL" id="EMO65185.1"/>
    </source>
</evidence>
<organism evidence="1 2">
    <name type="scientific">Leptospira borgpetersenii serovar Pomona str. 200901868</name>
    <dbReference type="NCBI Taxonomy" id="1192866"/>
    <lineage>
        <taxon>Bacteria</taxon>
        <taxon>Pseudomonadati</taxon>
        <taxon>Spirochaetota</taxon>
        <taxon>Spirochaetia</taxon>
        <taxon>Leptospirales</taxon>
        <taxon>Leptospiraceae</taxon>
        <taxon>Leptospira</taxon>
    </lineage>
</organism>
<dbReference type="EMBL" id="AKWF02000005">
    <property type="protein sequence ID" value="EMO65185.1"/>
    <property type="molecule type" value="Genomic_DNA"/>
</dbReference>
<dbReference type="Proteomes" id="UP000012159">
    <property type="component" value="Unassembled WGS sequence"/>
</dbReference>